<evidence type="ECO:0000313" key="1">
    <source>
        <dbReference type="EMBL" id="KOC58592.1"/>
    </source>
</evidence>
<dbReference type="Proteomes" id="UP000053825">
    <property type="component" value="Unassembled WGS sequence"/>
</dbReference>
<protein>
    <submittedName>
        <fullName evidence="1">Uncharacterized protein</fullName>
    </submittedName>
</protein>
<proteinExistence type="predicted"/>
<dbReference type="EMBL" id="KQ415403">
    <property type="protein sequence ID" value="KOC58592.1"/>
    <property type="molecule type" value="Genomic_DNA"/>
</dbReference>
<reference evidence="1 2" key="1">
    <citation type="submission" date="2015-07" db="EMBL/GenBank/DDBJ databases">
        <title>The genome of Habropoda laboriosa.</title>
        <authorList>
            <person name="Pan H."/>
            <person name="Kapheim K."/>
        </authorList>
    </citation>
    <scope>NUCLEOTIDE SEQUENCE [LARGE SCALE GENOMIC DNA]</scope>
    <source>
        <strain evidence="1">0110345459</strain>
    </source>
</reference>
<gene>
    <name evidence="1" type="ORF">WH47_07552</name>
</gene>
<evidence type="ECO:0000313" key="2">
    <source>
        <dbReference type="Proteomes" id="UP000053825"/>
    </source>
</evidence>
<name>A0A0L7QIX1_9HYME</name>
<accession>A0A0L7QIX1</accession>
<sequence length="64" mass="7531">MLQVVGPIHRIEGIMDQYKYIDILNEVLLPFTRNQMPDNWGFCKLTKTRNTQPVGLNNFYVSKM</sequence>
<dbReference type="AlphaFoldDB" id="A0A0L7QIX1"/>
<organism evidence="1 2">
    <name type="scientific">Habropoda laboriosa</name>
    <dbReference type="NCBI Taxonomy" id="597456"/>
    <lineage>
        <taxon>Eukaryota</taxon>
        <taxon>Metazoa</taxon>
        <taxon>Ecdysozoa</taxon>
        <taxon>Arthropoda</taxon>
        <taxon>Hexapoda</taxon>
        <taxon>Insecta</taxon>
        <taxon>Pterygota</taxon>
        <taxon>Neoptera</taxon>
        <taxon>Endopterygota</taxon>
        <taxon>Hymenoptera</taxon>
        <taxon>Apocrita</taxon>
        <taxon>Aculeata</taxon>
        <taxon>Apoidea</taxon>
        <taxon>Anthophila</taxon>
        <taxon>Apidae</taxon>
        <taxon>Habropoda</taxon>
    </lineage>
</organism>
<keyword evidence="2" id="KW-1185">Reference proteome</keyword>